<feature type="region of interest" description="Disordered" evidence="1">
    <location>
        <begin position="1"/>
        <end position="21"/>
    </location>
</feature>
<dbReference type="PANTHER" id="PTHR28037">
    <property type="entry name" value="ALCOHOL O-ACETYLTRANSFERASE 1-RELATED"/>
    <property type="match status" value="1"/>
</dbReference>
<evidence type="ECO:0000313" key="2">
    <source>
        <dbReference type="EMBL" id="KAK3869851.1"/>
    </source>
</evidence>
<dbReference type="SUPFAM" id="SSF52777">
    <property type="entry name" value="CoA-dependent acyltransferases"/>
    <property type="match status" value="1"/>
</dbReference>
<proteinExistence type="predicted"/>
<dbReference type="InterPro" id="IPR052058">
    <property type="entry name" value="Alcohol_O-acetyltransferase"/>
</dbReference>
<dbReference type="AlphaFoldDB" id="A0AAE1FA05"/>
<protein>
    <recommendedName>
        <fullName evidence="4">Condensation domain-containing protein</fullName>
    </recommendedName>
</protein>
<evidence type="ECO:0000256" key="1">
    <source>
        <dbReference type="SAM" id="MobiDB-lite"/>
    </source>
</evidence>
<gene>
    <name evidence="2" type="ORF">Pcinc_024855</name>
</gene>
<dbReference type="PANTHER" id="PTHR28037:SF1">
    <property type="entry name" value="ALCOHOL O-ACETYLTRANSFERASE 1-RELATED"/>
    <property type="match status" value="1"/>
</dbReference>
<sequence length="509" mass="59198">MSAKELEEEEEKKEKEEEDQQMWLRPAGDKEEYFEVGHQLGFFQTNYNLSICSTKPLDHTLFTKVLTHLFWKVPVLRVCLGRRQGQLWLKKMRGCILDLKVLNEGELEKERERLMSHTFNTDEGPLWCMSVVVPEQPQESHHHYQPQESHHHYQPQESHHHYQPQESHHHYQPQESHHHYQLLFGTHHTIADGFTNIRICHMLHEILNDILTGRTVDDKEQLGQHLDDHLAKQLYEEKNIKLLQDPELLSKCREKFLEATITHPHLLDLLPSPRDDCGRSHYVKQDLDENLTKAFMNKCKCEGVSFHSGFTGVVNAAIIKILEDAGKGQLQYNFVASHDLSMRRYYPRNLSQVLGTHLPLFGFLLPFKVSKDFVDTFWPHIKSFHQDLHHELLTGGPMQAVALRLMQKSKSENYAEYFRTSGSPNYYYAISNLGDVTSLMPGEGEVVKVKGLNRVSTVRANATIMCFFIHTYKGICSISLVYSSRYMDHHIARKLLDQINTTFTEVCSM</sequence>
<evidence type="ECO:0008006" key="4">
    <source>
        <dbReference type="Google" id="ProtNLM"/>
    </source>
</evidence>
<accession>A0AAE1FA05</accession>
<feature type="compositionally biased region" description="Acidic residues" evidence="1">
    <location>
        <begin position="1"/>
        <end position="20"/>
    </location>
</feature>
<reference evidence="2" key="1">
    <citation type="submission" date="2023-10" db="EMBL/GenBank/DDBJ databases">
        <title>Genome assemblies of two species of porcelain crab, Petrolisthes cinctipes and Petrolisthes manimaculis (Anomura: Porcellanidae).</title>
        <authorList>
            <person name="Angst P."/>
        </authorList>
    </citation>
    <scope>NUCLEOTIDE SEQUENCE</scope>
    <source>
        <strain evidence="2">PB745_01</strain>
        <tissue evidence="2">Gill</tissue>
    </source>
</reference>
<keyword evidence="3" id="KW-1185">Reference proteome</keyword>
<comment type="caution">
    <text evidence="2">The sequence shown here is derived from an EMBL/GenBank/DDBJ whole genome shotgun (WGS) entry which is preliminary data.</text>
</comment>
<name>A0AAE1FA05_PETCI</name>
<evidence type="ECO:0000313" key="3">
    <source>
        <dbReference type="Proteomes" id="UP001286313"/>
    </source>
</evidence>
<organism evidence="2 3">
    <name type="scientific">Petrolisthes cinctipes</name>
    <name type="common">Flat porcelain crab</name>
    <dbReference type="NCBI Taxonomy" id="88211"/>
    <lineage>
        <taxon>Eukaryota</taxon>
        <taxon>Metazoa</taxon>
        <taxon>Ecdysozoa</taxon>
        <taxon>Arthropoda</taxon>
        <taxon>Crustacea</taxon>
        <taxon>Multicrustacea</taxon>
        <taxon>Malacostraca</taxon>
        <taxon>Eumalacostraca</taxon>
        <taxon>Eucarida</taxon>
        <taxon>Decapoda</taxon>
        <taxon>Pleocyemata</taxon>
        <taxon>Anomura</taxon>
        <taxon>Galatheoidea</taxon>
        <taxon>Porcellanidae</taxon>
        <taxon>Petrolisthes</taxon>
    </lineage>
</organism>
<dbReference type="EMBL" id="JAWQEG010002766">
    <property type="protein sequence ID" value="KAK3869851.1"/>
    <property type="molecule type" value="Genomic_DNA"/>
</dbReference>
<dbReference type="InterPro" id="IPR023213">
    <property type="entry name" value="CAT-like_dom_sf"/>
</dbReference>
<feature type="region of interest" description="Disordered" evidence="1">
    <location>
        <begin position="138"/>
        <end position="176"/>
    </location>
</feature>
<dbReference type="Proteomes" id="UP001286313">
    <property type="component" value="Unassembled WGS sequence"/>
</dbReference>
<dbReference type="Gene3D" id="3.30.559.10">
    <property type="entry name" value="Chloramphenicol acetyltransferase-like domain"/>
    <property type="match status" value="1"/>
</dbReference>